<dbReference type="STRING" id="1230097.A0A423VNN6"/>
<dbReference type="EMBL" id="LKEB01000084">
    <property type="protein sequence ID" value="ROV92630.1"/>
    <property type="molecule type" value="Genomic_DNA"/>
</dbReference>
<evidence type="ECO:0000256" key="7">
    <source>
        <dbReference type="ARBA" id="ARBA00023033"/>
    </source>
</evidence>
<gene>
    <name evidence="12" type="ORF">VPNG_09872</name>
</gene>
<dbReference type="CDD" id="cd11041">
    <property type="entry name" value="CYP503A1-like"/>
    <property type="match status" value="1"/>
</dbReference>
<dbReference type="PRINTS" id="PR00465">
    <property type="entry name" value="EP450IV"/>
</dbReference>
<keyword evidence="13" id="KW-1185">Reference proteome</keyword>
<keyword evidence="11" id="KW-1133">Transmembrane helix</keyword>
<evidence type="ECO:0000256" key="2">
    <source>
        <dbReference type="ARBA" id="ARBA00010617"/>
    </source>
</evidence>
<evidence type="ECO:0008006" key="14">
    <source>
        <dbReference type="Google" id="ProtNLM"/>
    </source>
</evidence>
<comment type="cofactor">
    <cofactor evidence="1 8">
        <name>heme</name>
        <dbReference type="ChEBI" id="CHEBI:30413"/>
    </cofactor>
</comment>
<evidence type="ECO:0000256" key="1">
    <source>
        <dbReference type="ARBA" id="ARBA00001971"/>
    </source>
</evidence>
<keyword evidence="11" id="KW-0812">Transmembrane</keyword>
<protein>
    <recommendedName>
        <fullName evidence="14">Cytochrome P450</fullName>
    </recommendedName>
</protein>
<dbReference type="AlphaFoldDB" id="A0A423VNN6"/>
<dbReference type="InterPro" id="IPR001128">
    <property type="entry name" value="Cyt_P450"/>
</dbReference>
<accession>A0A423VNN6</accession>
<dbReference type="InterPro" id="IPR002403">
    <property type="entry name" value="Cyt_P450_E_grp-IV"/>
</dbReference>
<name>A0A423VNN6_9PEZI</name>
<evidence type="ECO:0000256" key="3">
    <source>
        <dbReference type="ARBA" id="ARBA00022617"/>
    </source>
</evidence>
<evidence type="ECO:0000256" key="11">
    <source>
        <dbReference type="SAM" id="Phobius"/>
    </source>
</evidence>
<reference evidence="12 13" key="1">
    <citation type="submission" date="2015-09" db="EMBL/GenBank/DDBJ databases">
        <title>Host preference determinants of Valsa canker pathogens revealed by comparative genomics.</title>
        <authorList>
            <person name="Yin Z."/>
            <person name="Huang L."/>
        </authorList>
    </citation>
    <scope>NUCLEOTIDE SEQUENCE [LARGE SCALE GENOMIC DNA]</scope>
    <source>
        <strain evidence="12 13">SXYLt</strain>
    </source>
</reference>
<evidence type="ECO:0000256" key="6">
    <source>
        <dbReference type="ARBA" id="ARBA00023004"/>
    </source>
</evidence>
<evidence type="ECO:0000256" key="5">
    <source>
        <dbReference type="ARBA" id="ARBA00023002"/>
    </source>
</evidence>
<keyword evidence="11" id="KW-0472">Membrane</keyword>
<evidence type="ECO:0000256" key="8">
    <source>
        <dbReference type="PIRSR" id="PIRSR602403-1"/>
    </source>
</evidence>
<dbReference type="GO" id="GO:0020037">
    <property type="term" value="F:heme binding"/>
    <property type="evidence" value="ECO:0007669"/>
    <property type="project" value="InterPro"/>
</dbReference>
<keyword evidence="6 8" id="KW-0408">Iron</keyword>
<evidence type="ECO:0000313" key="12">
    <source>
        <dbReference type="EMBL" id="ROV92630.1"/>
    </source>
</evidence>
<dbReference type="PANTHER" id="PTHR46206">
    <property type="entry name" value="CYTOCHROME P450"/>
    <property type="match status" value="1"/>
</dbReference>
<dbReference type="GO" id="GO:0005506">
    <property type="term" value="F:iron ion binding"/>
    <property type="evidence" value="ECO:0007669"/>
    <property type="project" value="InterPro"/>
</dbReference>
<dbReference type="InterPro" id="IPR017972">
    <property type="entry name" value="Cyt_P450_CS"/>
</dbReference>
<keyword evidence="7 9" id="KW-0503">Monooxygenase</keyword>
<keyword evidence="5 9" id="KW-0560">Oxidoreductase</keyword>
<proteinExistence type="inferred from homology"/>
<feature type="transmembrane region" description="Helical" evidence="11">
    <location>
        <begin position="15"/>
        <end position="33"/>
    </location>
</feature>
<dbReference type="Gene3D" id="1.10.630.10">
    <property type="entry name" value="Cytochrome P450"/>
    <property type="match status" value="1"/>
</dbReference>
<comment type="caution">
    <text evidence="12">The sequence shown here is derived from an EMBL/GenBank/DDBJ whole genome shotgun (WGS) entry which is preliminary data.</text>
</comment>
<comment type="similarity">
    <text evidence="2 9">Belongs to the cytochrome P450 family.</text>
</comment>
<keyword evidence="4 8" id="KW-0479">Metal-binding</keyword>
<dbReference type="PANTHER" id="PTHR46206:SF1">
    <property type="entry name" value="P450, PUTATIVE (EUROFUNG)-RELATED"/>
    <property type="match status" value="1"/>
</dbReference>
<evidence type="ECO:0000313" key="13">
    <source>
        <dbReference type="Proteomes" id="UP000285146"/>
    </source>
</evidence>
<feature type="binding site" description="axial binding residue" evidence="8">
    <location>
        <position position="475"/>
    </location>
    <ligand>
        <name>heme</name>
        <dbReference type="ChEBI" id="CHEBI:30413"/>
    </ligand>
    <ligandPart>
        <name>Fe</name>
        <dbReference type="ChEBI" id="CHEBI:18248"/>
    </ligandPart>
</feature>
<organism evidence="12 13">
    <name type="scientific">Cytospora leucostoma</name>
    <dbReference type="NCBI Taxonomy" id="1230097"/>
    <lineage>
        <taxon>Eukaryota</taxon>
        <taxon>Fungi</taxon>
        <taxon>Dikarya</taxon>
        <taxon>Ascomycota</taxon>
        <taxon>Pezizomycotina</taxon>
        <taxon>Sordariomycetes</taxon>
        <taxon>Sordariomycetidae</taxon>
        <taxon>Diaporthales</taxon>
        <taxon>Cytosporaceae</taxon>
        <taxon>Cytospora</taxon>
    </lineage>
</organism>
<dbReference type="Pfam" id="PF00067">
    <property type="entry name" value="p450"/>
    <property type="match status" value="1"/>
</dbReference>
<keyword evidence="3 8" id="KW-0349">Heme</keyword>
<dbReference type="InParanoid" id="A0A423VNN6"/>
<dbReference type="PROSITE" id="PS00086">
    <property type="entry name" value="CYTOCHROME_P450"/>
    <property type="match status" value="1"/>
</dbReference>
<dbReference type="OrthoDB" id="1844152at2759"/>
<dbReference type="GO" id="GO:0004497">
    <property type="term" value="F:monooxygenase activity"/>
    <property type="evidence" value="ECO:0007669"/>
    <property type="project" value="UniProtKB-KW"/>
</dbReference>
<dbReference type="SUPFAM" id="SSF48264">
    <property type="entry name" value="Cytochrome P450"/>
    <property type="match status" value="1"/>
</dbReference>
<evidence type="ECO:0000256" key="9">
    <source>
        <dbReference type="RuleBase" id="RU000461"/>
    </source>
</evidence>
<evidence type="ECO:0000256" key="4">
    <source>
        <dbReference type="ARBA" id="ARBA00022723"/>
    </source>
</evidence>
<dbReference type="InterPro" id="IPR036396">
    <property type="entry name" value="Cyt_P450_sf"/>
</dbReference>
<evidence type="ECO:0000256" key="10">
    <source>
        <dbReference type="SAM" id="MobiDB-lite"/>
    </source>
</evidence>
<feature type="region of interest" description="Disordered" evidence="10">
    <location>
        <begin position="508"/>
        <end position="529"/>
    </location>
</feature>
<sequence length="529" mass="59166">MTTLDDMVEILQRPVVLAPVVLVVAYLVYQLFFKPSNLPDLPVLNARQGEWFPLWRAAWRTTLDYKAACKQAQKQFPEQACIVSQFGLSTVVRLPKKQVRFLDQPESALSLHDTAVEDLQTDYTMDAELVRRPLHPLIATLTQQTGNLVPALAEETALSLDAVWGTDAAAWRDVCVYRSLQPSIGRVTNRIFVGEPVCRDPELVRLAVAYVQDVSMGGALLGLLPSALRPLAAPAITLPNKLHKRAFLKILVPVVGRRLREYDERHGRGGEKEKAGSGLGPEPNDLLQWMIKQARESGDAYFSKPRPLALRVLILNFSSIFTSSFAITHAILDLVSSRREYIDELRDEVRTVLAEHGGRWDKHALARMEKLDSAFRESQRVNSMVTMGPHRAVVAEEGVTTPDGVHISKGNRVCAPGYSILHDPDVYPDPDERAGAKEDDIDKEAALASDAPRAPLQWASTSDDYVAWGHGKKACPGRFFAATELKLMLGYLILHYDFEMLKSRPRNSWMGPTRIPPTEQSIRVKRRQE</sequence>
<dbReference type="GO" id="GO:0016705">
    <property type="term" value="F:oxidoreductase activity, acting on paired donors, with incorporation or reduction of molecular oxygen"/>
    <property type="evidence" value="ECO:0007669"/>
    <property type="project" value="InterPro"/>
</dbReference>
<dbReference type="Proteomes" id="UP000285146">
    <property type="component" value="Unassembled WGS sequence"/>
</dbReference>